<dbReference type="RefSeq" id="WP_141764538.1">
    <property type="nucleotide sequence ID" value="NZ_JASOOY020000020.1"/>
</dbReference>
<gene>
    <name evidence="1" type="ORF">QP460_005900</name>
</gene>
<name>A0AAW9SPQ7_CORAY</name>
<protein>
    <submittedName>
        <fullName evidence="1">AAA family ATPase</fullName>
    </submittedName>
</protein>
<dbReference type="Proteomes" id="UP001223646">
    <property type="component" value="Unassembled WGS sequence"/>
</dbReference>
<dbReference type="SUPFAM" id="SSF52540">
    <property type="entry name" value="P-loop containing nucleoside triphosphate hydrolases"/>
    <property type="match status" value="1"/>
</dbReference>
<dbReference type="InterPro" id="IPR027417">
    <property type="entry name" value="P-loop_NTPase"/>
</dbReference>
<accession>A0AAW9SPQ7</accession>
<dbReference type="Gene3D" id="3.40.50.300">
    <property type="entry name" value="P-loop containing nucleotide triphosphate hydrolases"/>
    <property type="match status" value="1"/>
</dbReference>
<dbReference type="AlphaFoldDB" id="A0AAW9SPQ7"/>
<organism evidence="1 2">
    <name type="scientific">Corynebacterium amycolatum</name>
    <dbReference type="NCBI Taxonomy" id="43765"/>
    <lineage>
        <taxon>Bacteria</taxon>
        <taxon>Bacillati</taxon>
        <taxon>Actinomycetota</taxon>
        <taxon>Actinomycetes</taxon>
        <taxon>Mycobacteriales</taxon>
        <taxon>Corynebacteriaceae</taxon>
        <taxon>Corynebacterium</taxon>
    </lineage>
</organism>
<comment type="caution">
    <text evidence="1">The sequence shown here is derived from an EMBL/GenBank/DDBJ whole genome shotgun (WGS) entry which is preliminary data.</text>
</comment>
<sequence length="312" mass="34677">MRLGDMQEVSHKDFWIIEGALAKQGTTYVYGMSKMGKSFFVSQVINAALQGTDLLNLRTYEKVDSVLILTTDAGSDLEYKMRLDALGTDPERVYIRKLDTATSEVPWEDIAGDANTIGFGLVVVDHATALVEGEINYREGWVRLYEHLARFNAPTVLVGHSTDSRQEGKQIKRPAGNAAATQFARARVFLNAPGGLVQSPKRVLEFQANNAEVEPIHCVKDKHGFLVVDSEVPKESTKKRQRSEQAKDLNALVRDLATKAPRGLNKSEAARRVTEQLLSVHGIERKADSIRNILNRSESLAWNEETGSWEAV</sequence>
<proteinExistence type="predicted"/>
<dbReference type="EMBL" id="JASOOY020000020">
    <property type="protein sequence ID" value="MEO3717120.1"/>
    <property type="molecule type" value="Genomic_DNA"/>
</dbReference>
<reference evidence="1" key="2">
    <citation type="submission" date="2024-05" db="EMBL/GenBank/DDBJ databases">
        <authorList>
            <person name="Wolfe A."/>
        </authorList>
    </citation>
    <scope>NUCLEOTIDE SEQUENCE</scope>
    <source>
        <strain evidence="1">UMB1064</strain>
    </source>
</reference>
<evidence type="ECO:0000313" key="1">
    <source>
        <dbReference type="EMBL" id="MEO3717120.1"/>
    </source>
</evidence>
<reference evidence="1" key="1">
    <citation type="submission" date="2023-05" db="EMBL/GenBank/DDBJ databases">
        <authorList>
            <person name="Du J."/>
        </authorList>
    </citation>
    <scope>NUCLEOTIDE SEQUENCE</scope>
    <source>
        <strain evidence="1">UMB1064</strain>
    </source>
</reference>
<dbReference type="Pfam" id="PF13481">
    <property type="entry name" value="AAA_25"/>
    <property type="match status" value="1"/>
</dbReference>
<evidence type="ECO:0000313" key="2">
    <source>
        <dbReference type="Proteomes" id="UP001223646"/>
    </source>
</evidence>